<evidence type="ECO:0000313" key="1">
    <source>
        <dbReference type="EMBL" id="PZP29094.1"/>
    </source>
</evidence>
<protein>
    <submittedName>
        <fullName evidence="1">Uncharacterized protein</fullName>
    </submittedName>
</protein>
<dbReference type="Proteomes" id="UP000249633">
    <property type="component" value="Unassembled WGS sequence"/>
</dbReference>
<dbReference type="EMBL" id="QFOD01000019">
    <property type="protein sequence ID" value="PZP29094.1"/>
    <property type="molecule type" value="Genomic_DNA"/>
</dbReference>
<name>A0A2W5DH44_9BURK</name>
<sequence length="641" mass="69998">MAAPQSTGADWRAFVLAHGWRAAKQELAAVLGVTPGAIEALRGTGACTKLAEPLDFAALFALWHGRAPADDDWPAPRKAGHGAYEWQAPEIALLASLVGRLGADEIAPVLTARLRQRSGDAAAERTVVAVQVRINQIGLQSSDVLGGITVTEAGRLAGSTAVVHQAIRKGTLAARKVGRLLVIPHEAWEAWKAQHAAPPEGYVRLSTLRQPLGIRSDKLSEFARMGHVPGAVRCNPFGVPGPSTQFGTWYIAPKDAAKLLADRRAGRPMPWHGKPLLDNLRVTFRLWQARRHPVICPTCAAIWGEQGAPADFEDYIARYPALAHGAKRHLTLPWTPGLTVAEVAGQSGRSQAHVRRAVGNGVLAATTDDDRLYVTRTDATRWIARGCPSGDGEKSWIAVDTACRQYLFTSRDLQRHIDEGRLQHKVGSAGAMRGIAYVLRQQCAQLRETLGFSEEEAARRVGVSVERLRVLLEGLTWRRAEGIPLATVQAAIKRRESQEGYTLEEAAALLGTSLAWVKARKRDGTVRVSQARWDRRRQYLTAPMLERLREALSRPAPQAQPIGEDWLRLGEAALEAGVSAATVLRWAGDGELARHAAASGSRYHREAVRARARRYWAGVRFHRATPPAWLAAEGWERARAA</sequence>
<gene>
    <name evidence="1" type="ORF">DI603_17940</name>
</gene>
<reference evidence="1 2" key="1">
    <citation type="submission" date="2017-08" db="EMBL/GenBank/DDBJ databases">
        <title>Infants hospitalized years apart are colonized by the same room-sourced microbial strains.</title>
        <authorList>
            <person name="Brooks B."/>
            <person name="Olm M.R."/>
            <person name="Firek B.A."/>
            <person name="Baker R."/>
            <person name="Thomas B.C."/>
            <person name="Morowitz M.J."/>
            <person name="Banfield J.F."/>
        </authorList>
    </citation>
    <scope>NUCLEOTIDE SEQUENCE [LARGE SCALE GENOMIC DNA]</scope>
    <source>
        <strain evidence="1">S2_012_000_R2_81</strain>
    </source>
</reference>
<proteinExistence type="predicted"/>
<organism evidence="1 2">
    <name type="scientific">Roseateles depolymerans</name>
    <dbReference type="NCBI Taxonomy" id="76731"/>
    <lineage>
        <taxon>Bacteria</taxon>
        <taxon>Pseudomonadati</taxon>
        <taxon>Pseudomonadota</taxon>
        <taxon>Betaproteobacteria</taxon>
        <taxon>Burkholderiales</taxon>
        <taxon>Sphaerotilaceae</taxon>
        <taxon>Roseateles</taxon>
    </lineage>
</organism>
<evidence type="ECO:0000313" key="2">
    <source>
        <dbReference type="Proteomes" id="UP000249633"/>
    </source>
</evidence>
<accession>A0A2W5DH44</accession>
<comment type="caution">
    <text evidence="1">The sequence shown here is derived from an EMBL/GenBank/DDBJ whole genome shotgun (WGS) entry which is preliminary data.</text>
</comment>
<dbReference type="AlphaFoldDB" id="A0A2W5DH44"/>